<dbReference type="Gene3D" id="3.90.320.10">
    <property type="match status" value="1"/>
</dbReference>
<accession>A0A218MLC7</accession>
<proteinExistence type="predicted"/>
<protein>
    <recommendedName>
        <fullName evidence="2">PD-(D/E)XK endonuclease-like domain-containing protein</fullName>
    </recommendedName>
</protein>
<reference evidence="1" key="1">
    <citation type="submission" date="2016-10" db="EMBL/GenBank/DDBJ databases">
        <authorList>
            <person name="Varghese N."/>
        </authorList>
    </citation>
    <scope>NUCLEOTIDE SEQUENCE</scope>
</reference>
<reference evidence="1" key="2">
    <citation type="journal article" date="2017" name="Nat. Commun.">
        <title>Single-virus genomics reveals hidden cosmopolitan and abundant viruses.</title>
        <authorList>
            <person name="Martinez-Hernandez F."/>
            <person name="Fornas O."/>
            <person name="Lluesma Gomez M."/>
            <person name="Bolduc B."/>
            <person name="de la Cruz Pena M.J."/>
            <person name="Martinez J.M."/>
            <person name="Anton J."/>
            <person name="Gasol J.M."/>
            <person name="Rosselli R."/>
            <person name="Rodriguez-Valera F."/>
            <person name="Sullivan M.B."/>
            <person name="Acinas S.G."/>
            <person name="Martinez-Garcia M."/>
        </authorList>
    </citation>
    <scope>NUCLEOTIDE SEQUENCE</scope>
</reference>
<dbReference type="EMBL" id="KY052813">
    <property type="protein sequence ID" value="ASF00079.1"/>
    <property type="molecule type" value="Genomic_DNA"/>
</dbReference>
<dbReference type="InterPro" id="IPR011604">
    <property type="entry name" value="PDDEXK-like_dom_sf"/>
</dbReference>
<name>A0A218MLC7_9VIRU</name>
<evidence type="ECO:0000313" key="1">
    <source>
        <dbReference type="EMBL" id="ASF00079.1"/>
    </source>
</evidence>
<organism evidence="1">
    <name type="scientific">uncultured virus</name>
    <dbReference type="NCBI Taxonomy" id="340016"/>
    <lineage>
        <taxon>Viruses</taxon>
        <taxon>environmental samples</taxon>
    </lineage>
</organism>
<evidence type="ECO:0008006" key="2">
    <source>
        <dbReference type="Google" id="ProtNLM"/>
    </source>
</evidence>
<sequence>MKHPSEMALHQYLEDAINGKTSMSAKTIAGIKKDIGEALNRQFGKRTKRRKFQLRMSNIGRPSCQLWFEKNHPEKSDPLPTTFVMNMMLGDIVEAVFKGLMKEAKIDFQNSEKVSLDIADTKVSGTYDLVLNDAVDDIKSASDWSYRNKFESFDTLAEEDPFGYVGQLAGYAKASGKKAGGWWVVNKANGSFKYIPADNIDVDKEVKKLEDNVRVVTLNKFKRCYDSEEETFRGKPTGNRVLSKTCSFCRYKHSCWENLQELPSLLSKAKEPKIVSYVSIGKEKVA</sequence>